<accession>A0A380TEV6</accession>
<evidence type="ECO:0000313" key="2">
    <source>
        <dbReference type="EMBL" id="SUS06209.1"/>
    </source>
</evidence>
<keyword evidence="1" id="KW-0472">Membrane</keyword>
<sequence>MAHRAGVDLERAHAGGADPLGIHARLLVAFDHRQRPLPAQVQDGLDEERRLARPRRRNEVEGKDVAALERLAVRGGEPAVCFQQVALKPDQAAGAALHFRQPNRALGIVERLTRCRLMGRNVVVRMAVRMVVVVLMVMRMRVAMVVVVVMVVRMRVAVGIGRCGRRFRGPTRLC</sequence>
<keyword evidence="1" id="KW-1133">Transmembrane helix</keyword>
<keyword evidence="1" id="KW-0812">Transmembrane</keyword>
<proteinExistence type="predicted"/>
<name>A0A380TEV6_9ZZZZ</name>
<evidence type="ECO:0000256" key="1">
    <source>
        <dbReference type="SAM" id="Phobius"/>
    </source>
</evidence>
<dbReference type="AlphaFoldDB" id="A0A380TEV6"/>
<feature type="transmembrane region" description="Helical" evidence="1">
    <location>
        <begin position="126"/>
        <end position="152"/>
    </location>
</feature>
<protein>
    <submittedName>
        <fullName evidence="2">Uncharacterized protein</fullName>
    </submittedName>
</protein>
<dbReference type="EMBL" id="UIDG01000171">
    <property type="protein sequence ID" value="SUS06209.1"/>
    <property type="molecule type" value="Genomic_DNA"/>
</dbReference>
<reference evidence="2" key="1">
    <citation type="submission" date="2018-07" db="EMBL/GenBank/DDBJ databases">
        <authorList>
            <person name="Quirk P.G."/>
            <person name="Krulwich T.A."/>
        </authorList>
    </citation>
    <scope>NUCLEOTIDE SEQUENCE</scope>
</reference>
<organism evidence="2">
    <name type="scientific">metagenome</name>
    <dbReference type="NCBI Taxonomy" id="256318"/>
    <lineage>
        <taxon>unclassified sequences</taxon>
        <taxon>metagenomes</taxon>
    </lineage>
</organism>
<gene>
    <name evidence="2" type="ORF">DF3PB_2520005</name>
</gene>